<protein>
    <recommendedName>
        <fullName evidence="5">6-phosphogluconate dehydrogenase C-terminal domain-like protein</fullName>
    </recommendedName>
</protein>
<dbReference type="Pfam" id="PF09130">
    <property type="entry name" value="DUF1932"/>
    <property type="match status" value="1"/>
</dbReference>
<dbReference type="Gene3D" id="1.10.1040.10">
    <property type="entry name" value="N-(1-d-carboxylethyl)-l-norvaline Dehydrogenase, domain 2"/>
    <property type="match status" value="1"/>
</dbReference>
<reference evidence="3" key="1">
    <citation type="submission" date="2018-12" db="EMBL/GenBank/DDBJ databases">
        <authorList>
            <person name="Syme R.A."/>
            <person name="Farfan-Caceres L."/>
            <person name="Lichtenzveig J."/>
        </authorList>
    </citation>
    <scope>NUCLEOTIDE SEQUENCE</scope>
    <source>
        <strain evidence="3">Al4</strain>
    </source>
</reference>
<dbReference type="OrthoDB" id="9988102at2759"/>
<dbReference type="InterPro" id="IPR008927">
    <property type="entry name" value="6-PGluconate_DH-like_C_sf"/>
</dbReference>
<dbReference type="InterPro" id="IPR013328">
    <property type="entry name" value="6PGD_dom2"/>
</dbReference>
<dbReference type="InterPro" id="IPR015814">
    <property type="entry name" value="Pgluconate_DH_NAD-bd_C"/>
</dbReference>
<dbReference type="AlphaFoldDB" id="A0A8H7J9G0"/>
<organism evidence="3 4">
    <name type="scientific">Ascochyta lentis</name>
    <dbReference type="NCBI Taxonomy" id="205686"/>
    <lineage>
        <taxon>Eukaryota</taxon>
        <taxon>Fungi</taxon>
        <taxon>Dikarya</taxon>
        <taxon>Ascomycota</taxon>
        <taxon>Pezizomycotina</taxon>
        <taxon>Dothideomycetes</taxon>
        <taxon>Pleosporomycetidae</taxon>
        <taxon>Pleosporales</taxon>
        <taxon>Pleosporineae</taxon>
        <taxon>Didymellaceae</taxon>
        <taxon>Ascochyta</taxon>
    </lineage>
</organism>
<sequence>MTATIAILSIGQMGLGVASLLRAHDFRVITNVSDRSIATQDRAKSASIELLASDVELVQQADYILSIVPPKDSASTAQRIIDALKHDNVRKDKKEALWFLDLNAGSPDSAKMTYSAFTSDAQAVKFIDGGIIGGPPSQKQDGTWSRPGIPLSGPHTLSSAPVSGARLASILNTRHLGPEIGTASGLKACFAALSKGFTALALQSYTTAANLHVLPDLRYYLDEYSPSARDKAEKSIVGCTTKAYRWIEEMHHIGHTFSAQGGFGEQARVFREIAGVYQGLADLVEVQGAEGLDSAEKVVSGLGKHVQQQHQEGDEKS</sequence>
<feature type="domain" description="Phosphogluconate dehydrogenase NAD-binding putative C-terminal" evidence="2">
    <location>
        <begin position="208"/>
        <end position="278"/>
    </location>
</feature>
<accession>A0A8H7J9G0</accession>
<evidence type="ECO:0000259" key="2">
    <source>
        <dbReference type="Pfam" id="PF09130"/>
    </source>
</evidence>
<dbReference type="SUPFAM" id="SSF51735">
    <property type="entry name" value="NAD(P)-binding Rossmann-fold domains"/>
    <property type="match status" value="1"/>
</dbReference>
<gene>
    <name evidence="3" type="ORF">EKO04_003155</name>
</gene>
<reference evidence="3" key="2">
    <citation type="submission" date="2020-09" db="EMBL/GenBank/DDBJ databases">
        <title>Reference genome assembly for Australian Ascochyta lentis isolate Al4.</title>
        <authorList>
            <person name="Lee R.C."/>
            <person name="Farfan-Caceres L.M."/>
            <person name="Debler J.W."/>
            <person name="Williams A.H."/>
            <person name="Henares B.M."/>
        </authorList>
    </citation>
    <scope>NUCLEOTIDE SEQUENCE</scope>
    <source>
        <strain evidence="3">Al4</strain>
    </source>
</reference>
<dbReference type="Pfam" id="PF03807">
    <property type="entry name" value="F420_oxidored"/>
    <property type="match status" value="1"/>
</dbReference>
<dbReference type="Proteomes" id="UP000651452">
    <property type="component" value="Unassembled WGS sequence"/>
</dbReference>
<dbReference type="SUPFAM" id="SSF48179">
    <property type="entry name" value="6-phosphogluconate dehydrogenase C-terminal domain-like"/>
    <property type="match status" value="1"/>
</dbReference>
<dbReference type="EMBL" id="RZGK01000005">
    <property type="protein sequence ID" value="KAF9698867.1"/>
    <property type="molecule type" value="Genomic_DNA"/>
</dbReference>
<name>A0A8H7J9G0_9PLEO</name>
<dbReference type="Gene3D" id="3.40.50.720">
    <property type="entry name" value="NAD(P)-binding Rossmann-like Domain"/>
    <property type="match status" value="1"/>
</dbReference>
<proteinExistence type="predicted"/>
<dbReference type="InterPro" id="IPR036291">
    <property type="entry name" value="NAD(P)-bd_dom_sf"/>
</dbReference>
<evidence type="ECO:0008006" key="5">
    <source>
        <dbReference type="Google" id="ProtNLM"/>
    </source>
</evidence>
<evidence type="ECO:0000313" key="3">
    <source>
        <dbReference type="EMBL" id="KAF9698867.1"/>
    </source>
</evidence>
<keyword evidence="4" id="KW-1185">Reference proteome</keyword>
<comment type="caution">
    <text evidence="3">The sequence shown here is derived from an EMBL/GenBank/DDBJ whole genome shotgun (WGS) entry which is preliminary data.</text>
</comment>
<dbReference type="InterPro" id="IPR028939">
    <property type="entry name" value="P5C_Rdtase_cat_N"/>
</dbReference>
<evidence type="ECO:0000313" key="4">
    <source>
        <dbReference type="Proteomes" id="UP000651452"/>
    </source>
</evidence>
<evidence type="ECO:0000259" key="1">
    <source>
        <dbReference type="Pfam" id="PF03807"/>
    </source>
</evidence>
<feature type="domain" description="Pyrroline-5-carboxylate reductase catalytic N-terminal" evidence="1">
    <location>
        <begin position="4"/>
        <end position="86"/>
    </location>
</feature>